<dbReference type="PRINTS" id="PR00080">
    <property type="entry name" value="SDRFAMILY"/>
</dbReference>
<dbReference type="Gene3D" id="3.40.50.720">
    <property type="entry name" value="NAD(P)-binding Rossmann-like Domain"/>
    <property type="match status" value="1"/>
</dbReference>
<dbReference type="PROSITE" id="PS00061">
    <property type="entry name" value="ADH_SHORT"/>
    <property type="match status" value="1"/>
</dbReference>
<dbReference type="InterPro" id="IPR036291">
    <property type="entry name" value="NAD(P)-bd_dom_sf"/>
</dbReference>
<comment type="similarity">
    <text evidence="1">Belongs to the short-chain dehydrogenases/reductases (SDR) family.</text>
</comment>
<evidence type="ECO:0008006" key="7">
    <source>
        <dbReference type="Google" id="ProtNLM"/>
    </source>
</evidence>
<dbReference type="Pfam" id="PF13561">
    <property type="entry name" value="adh_short_C2"/>
    <property type="match status" value="1"/>
</dbReference>
<keyword evidence="3" id="KW-0521">NADP</keyword>
<dbReference type="PANTHER" id="PTHR44252">
    <property type="entry name" value="D-ERYTHRULOSE REDUCTASE"/>
    <property type="match status" value="1"/>
</dbReference>
<evidence type="ECO:0000256" key="2">
    <source>
        <dbReference type="ARBA" id="ARBA00011881"/>
    </source>
</evidence>
<dbReference type="PRINTS" id="PR00081">
    <property type="entry name" value="GDHRDH"/>
</dbReference>
<evidence type="ECO:0000313" key="6">
    <source>
        <dbReference type="Proteomes" id="UP001642540"/>
    </source>
</evidence>
<evidence type="ECO:0000313" key="5">
    <source>
        <dbReference type="EMBL" id="CAL8122124.1"/>
    </source>
</evidence>
<dbReference type="SUPFAM" id="SSF51735">
    <property type="entry name" value="NAD(P)-binding Rossmann-fold domains"/>
    <property type="match status" value="1"/>
</dbReference>
<protein>
    <recommendedName>
        <fullName evidence="7">L-xylulose reductase</fullName>
    </recommendedName>
</protein>
<dbReference type="InterPro" id="IPR051737">
    <property type="entry name" value="L-xylulose/Carbonyl_redctase"/>
</dbReference>
<gene>
    <name evidence="5" type="ORF">ODALV1_LOCUS19685</name>
</gene>
<organism evidence="5 6">
    <name type="scientific">Orchesella dallaii</name>
    <dbReference type="NCBI Taxonomy" id="48710"/>
    <lineage>
        <taxon>Eukaryota</taxon>
        <taxon>Metazoa</taxon>
        <taxon>Ecdysozoa</taxon>
        <taxon>Arthropoda</taxon>
        <taxon>Hexapoda</taxon>
        <taxon>Collembola</taxon>
        <taxon>Entomobryomorpha</taxon>
        <taxon>Entomobryoidea</taxon>
        <taxon>Orchesellidae</taxon>
        <taxon>Orchesellinae</taxon>
        <taxon>Orchesella</taxon>
    </lineage>
</organism>
<accession>A0ABP1R7Q8</accession>
<dbReference type="InterPro" id="IPR002347">
    <property type="entry name" value="SDR_fam"/>
</dbReference>
<dbReference type="PANTHER" id="PTHR44252:SF3">
    <property type="entry name" value="D-ERYTHRULOSE REDUCTASE-RELATED"/>
    <property type="match status" value="1"/>
</dbReference>
<keyword evidence="4" id="KW-0560">Oxidoreductase</keyword>
<sequence length="161" mass="17369">MLEVSPESFDKQFNVNVKAVLIVSQIVAKKMIEKGEGGSIVNISSINAQRPAIGIGLYACTKAALDMLTKSLALELGPHKIRVNSVNPASVVTDMSQPSSYDEEGKEKMKEHHARLLNRTPTQTLWMPMSDVVNTALFLASNSTSQITGQSLAVDGGYLAH</sequence>
<evidence type="ECO:0000256" key="3">
    <source>
        <dbReference type="ARBA" id="ARBA00022857"/>
    </source>
</evidence>
<dbReference type="EMBL" id="CAXLJM020000067">
    <property type="protein sequence ID" value="CAL8122124.1"/>
    <property type="molecule type" value="Genomic_DNA"/>
</dbReference>
<dbReference type="InterPro" id="IPR020904">
    <property type="entry name" value="Sc_DH/Rdtase_CS"/>
</dbReference>
<name>A0ABP1R7Q8_9HEXA</name>
<proteinExistence type="inferred from homology"/>
<comment type="subunit">
    <text evidence="2">Homotetramer.</text>
</comment>
<reference evidence="5 6" key="1">
    <citation type="submission" date="2024-08" db="EMBL/GenBank/DDBJ databases">
        <authorList>
            <person name="Cucini C."/>
            <person name="Frati F."/>
        </authorList>
    </citation>
    <scope>NUCLEOTIDE SEQUENCE [LARGE SCALE GENOMIC DNA]</scope>
</reference>
<keyword evidence="6" id="KW-1185">Reference proteome</keyword>
<comment type="caution">
    <text evidence="5">The sequence shown here is derived from an EMBL/GenBank/DDBJ whole genome shotgun (WGS) entry which is preliminary data.</text>
</comment>
<evidence type="ECO:0000256" key="1">
    <source>
        <dbReference type="ARBA" id="ARBA00006484"/>
    </source>
</evidence>
<evidence type="ECO:0000256" key="4">
    <source>
        <dbReference type="ARBA" id="ARBA00023002"/>
    </source>
</evidence>
<dbReference type="Proteomes" id="UP001642540">
    <property type="component" value="Unassembled WGS sequence"/>
</dbReference>